<keyword evidence="1" id="KW-0732">Signal</keyword>
<dbReference type="EMBL" id="SHKX01000017">
    <property type="protein sequence ID" value="RZU36766.1"/>
    <property type="molecule type" value="Genomic_DNA"/>
</dbReference>
<dbReference type="AlphaFoldDB" id="A0A4V2G3F9"/>
<proteinExistence type="predicted"/>
<accession>A0A4V2G3F9</accession>
<evidence type="ECO:0000256" key="1">
    <source>
        <dbReference type="SAM" id="SignalP"/>
    </source>
</evidence>
<protein>
    <recommendedName>
        <fullName evidence="4">START domain-containing protein</fullName>
    </recommendedName>
</protein>
<gene>
    <name evidence="2" type="ORF">EV700_3233</name>
</gene>
<feature type="chain" id="PRO_5020315876" description="START domain-containing protein" evidence="1">
    <location>
        <begin position="21"/>
        <end position="232"/>
    </location>
</feature>
<organism evidence="2 3">
    <name type="scientific">Fluviicoccus keumensis</name>
    <dbReference type="NCBI Taxonomy" id="1435465"/>
    <lineage>
        <taxon>Bacteria</taxon>
        <taxon>Pseudomonadati</taxon>
        <taxon>Pseudomonadota</taxon>
        <taxon>Gammaproteobacteria</taxon>
        <taxon>Moraxellales</taxon>
        <taxon>Moraxellaceae</taxon>
        <taxon>Fluviicoccus</taxon>
    </lineage>
</organism>
<dbReference type="RefSeq" id="WP_130415723.1">
    <property type="nucleotide sequence ID" value="NZ_SHKX01000017.1"/>
</dbReference>
<dbReference type="Proteomes" id="UP000292423">
    <property type="component" value="Unassembled WGS sequence"/>
</dbReference>
<dbReference type="InterPro" id="IPR023393">
    <property type="entry name" value="START-like_dom_sf"/>
</dbReference>
<feature type="signal peptide" evidence="1">
    <location>
        <begin position="1"/>
        <end position="20"/>
    </location>
</feature>
<dbReference type="OrthoDB" id="5734556at2"/>
<keyword evidence="3" id="KW-1185">Reference proteome</keyword>
<evidence type="ECO:0000313" key="3">
    <source>
        <dbReference type="Proteomes" id="UP000292423"/>
    </source>
</evidence>
<comment type="caution">
    <text evidence="2">The sequence shown here is derived from an EMBL/GenBank/DDBJ whole genome shotgun (WGS) entry which is preliminary data.</text>
</comment>
<dbReference type="SUPFAM" id="SSF55961">
    <property type="entry name" value="Bet v1-like"/>
    <property type="match status" value="1"/>
</dbReference>
<evidence type="ECO:0008006" key="4">
    <source>
        <dbReference type="Google" id="ProtNLM"/>
    </source>
</evidence>
<name>A0A4V2G3F9_9GAMM</name>
<sequence length="232" mass="26801">MLPKLLCAGLLLAMTTIGHAENDIDDLRDGESTDWSLIKHDIKRNIKAYDKKEYGKRMRSFKLDVIIDAPLESVARVYYDIDNYHKWFWQVSNPKILRKVSDTEFYYYLEHGAPIGLPNRDVIIHAQITPYSASHPYIEFRLKAIPEFIPAKPPLVRMLAEDMVWKWTPIDKKSTHLETEGYIDPGGLAPSWAITAVQRQAPYYTMLGLQRMVKLPQYLTPSTPSPFKVYAD</sequence>
<reference evidence="2 3" key="1">
    <citation type="submission" date="2019-02" db="EMBL/GenBank/DDBJ databases">
        <title>Genomic Encyclopedia of Type Strains, Phase IV (KMG-IV): sequencing the most valuable type-strain genomes for metagenomic binning, comparative biology and taxonomic classification.</title>
        <authorList>
            <person name="Goeker M."/>
        </authorList>
    </citation>
    <scope>NUCLEOTIDE SEQUENCE [LARGE SCALE GENOMIC DNA]</scope>
    <source>
        <strain evidence="2 3">DSM 105135</strain>
    </source>
</reference>
<dbReference type="Gene3D" id="3.30.530.20">
    <property type="match status" value="1"/>
</dbReference>
<evidence type="ECO:0000313" key="2">
    <source>
        <dbReference type="EMBL" id="RZU36766.1"/>
    </source>
</evidence>